<organism evidence="2 3">
    <name type="scientific">Posidoniimonas polymericola</name>
    <dbReference type="NCBI Taxonomy" id="2528002"/>
    <lineage>
        <taxon>Bacteria</taxon>
        <taxon>Pseudomonadati</taxon>
        <taxon>Planctomycetota</taxon>
        <taxon>Planctomycetia</taxon>
        <taxon>Pirellulales</taxon>
        <taxon>Lacipirellulaceae</taxon>
        <taxon>Posidoniimonas</taxon>
    </lineage>
</organism>
<feature type="transmembrane region" description="Helical" evidence="1">
    <location>
        <begin position="301"/>
        <end position="320"/>
    </location>
</feature>
<dbReference type="Proteomes" id="UP000318478">
    <property type="component" value="Unassembled WGS sequence"/>
</dbReference>
<proteinExistence type="predicted"/>
<dbReference type="EMBL" id="SJPO01000013">
    <property type="protein sequence ID" value="TWT67012.1"/>
    <property type="molecule type" value="Genomic_DNA"/>
</dbReference>
<evidence type="ECO:0000256" key="1">
    <source>
        <dbReference type="SAM" id="Phobius"/>
    </source>
</evidence>
<keyword evidence="3" id="KW-1185">Reference proteome</keyword>
<sequence length="473" mass="50974">MPPIVAFEFDRQGVRAAVVDDGDARIARLANLEKPDIQSADSLAAALKEALPDVRWQRATLVAVFGGDQLRCRLLKLPPCPDAELPGMVRMQAVREFALADDAVVDFVPLTRGAEQPHGVLAATIDDADLKLCVGAAAKLDATLAKAVARGAAAAGLATRIAPELGEGSHLIAAAAAGAADLVVIDAGEPTLVRSTRTPIETITSEARRTAAMAAQQSGRKIDSTCLLGIAEEKSGDDLVPLDAAGYLADHHGLSAQSDADPQPLVGVIAAALDEALGATPALDFLHPRRPVVDHSDRRRLIVLAVAAAAALLAGVVFDYSQFWKLRKDIASKQQMLKQEEQNAEKWKPLREQVGAIDGWLETDVNWLDELERLGRKLRPQTLDEKDFPAETDAYLVQFTATRSTQRDQSGGKIDLRAVSRSPYSYDELEQRLRDGLHQVETTQGTMAAEGGDYRWETQTALRVDKPSEEDLP</sequence>
<dbReference type="Gene3D" id="3.30.1490.300">
    <property type="match status" value="1"/>
</dbReference>
<keyword evidence="1" id="KW-0472">Membrane</keyword>
<evidence type="ECO:0000313" key="2">
    <source>
        <dbReference type="EMBL" id="TWT67012.1"/>
    </source>
</evidence>
<dbReference type="OrthoDB" id="273477at2"/>
<dbReference type="RefSeq" id="WP_146591020.1">
    <property type="nucleotide sequence ID" value="NZ_SJPO01000013.1"/>
</dbReference>
<protein>
    <recommendedName>
        <fullName evidence="4">Competence protein A</fullName>
    </recommendedName>
</protein>
<comment type="caution">
    <text evidence="2">The sequence shown here is derived from an EMBL/GenBank/DDBJ whole genome shotgun (WGS) entry which is preliminary data.</text>
</comment>
<reference evidence="2 3" key="1">
    <citation type="submission" date="2019-02" db="EMBL/GenBank/DDBJ databases">
        <title>Deep-cultivation of Planctomycetes and their phenomic and genomic characterization uncovers novel biology.</title>
        <authorList>
            <person name="Wiegand S."/>
            <person name="Jogler M."/>
            <person name="Boedeker C."/>
            <person name="Pinto D."/>
            <person name="Vollmers J."/>
            <person name="Rivas-Marin E."/>
            <person name="Kohn T."/>
            <person name="Peeters S.H."/>
            <person name="Heuer A."/>
            <person name="Rast P."/>
            <person name="Oberbeckmann S."/>
            <person name="Bunk B."/>
            <person name="Jeske O."/>
            <person name="Meyerdierks A."/>
            <person name="Storesund J.E."/>
            <person name="Kallscheuer N."/>
            <person name="Luecker S."/>
            <person name="Lage O.M."/>
            <person name="Pohl T."/>
            <person name="Merkel B.J."/>
            <person name="Hornburger P."/>
            <person name="Mueller R.-W."/>
            <person name="Bruemmer F."/>
            <person name="Labrenz M."/>
            <person name="Spormann A.M."/>
            <person name="Op Den Camp H."/>
            <person name="Overmann J."/>
            <person name="Amann R."/>
            <person name="Jetten M.S.M."/>
            <person name="Mascher T."/>
            <person name="Medema M.H."/>
            <person name="Devos D.P."/>
            <person name="Kaster A.-K."/>
            <person name="Ovreas L."/>
            <person name="Rohde M."/>
            <person name="Galperin M.Y."/>
            <person name="Jogler C."/>
        </authorList>
    </citation>
    <scope>NUCLEOTIDE SEQUENCE [LARGE SCALE GENOMIC DNA]</scope>
    <source>
        <strain evidence="2 3">Pla123a</strain>
    </source>
</reference>
<keyword evidence="1" id="KW-1133">Transmembrane helix</keyword>
<evidence type="ECO:0000313" key="3">
    <source>
        <dbReference type="Proteomes" id="UP000318478"/>
    </source>
</evidence>
<keyword evidence="1" id="KW-0812">Transmembrane</keyword>
<name>A0A5C5XZW0_9BACT</name>
<dbReference type="AlphaFoldDB" id="A0A5C5XZW0"/>
<evidence type="ECO:0008006" key="4">
    <source>
        <dbReference type="Google" id="ProtNLM"/>
    </source>
</evidence>
<gene>
    <name evidence="2" type="ORF">Pla123a_44410</name>
</gene>
<accession>A0A5C5XZW0</accession>
<dbReference type="Gene3D" id="3.30.420.40">
    <property type="match status" value="2"/>
</dbReference>